<evidence type="ECO:0000256" key="1">
    <source>
        <dbReference type="SAM" id="Phobius"/>
    </source>
</evidence>
<protein>
    <submittedName>
        <fullName evidence="2">Uncharacterized protein</fullName>
    </submittedName>
</protein>
<dbReference type="Proteomes" id="UP001221898">
    <property type="component" value="Unassembled WGS sequence"/>
</dbReference>
<accession>A0AAD7SJP5</accession>
<gene>
    <name evidence="2" type="ORF">AAFF_G00347620</name>
</gene>
<keyword evidence="1" id="KW-0472">Membrane</keyword>
<organism evidence="2 3">
    <name type="scientific">Aldrovandia affinis</name>
    <dbReference type="NCBI Taxonomy" id="143900"/>
    <lineage>
        <taxon>Eukaryota</taxon>
        <taxon>Metazoa</taxon>
        <taxon>Chordata</taxon>
        <taxon>Craniata</taxon>
        <taxon>Vertebrata</taxon>
        <taxon>Euteleostomi</taxon>
        <taxon>Actinopterygii</taxon>
        <taxon>Neopterygii</taxon>
        <taxon>Teleostei</taxon>
        <taxon>Notacanthiformes</taxon>
        <taxon>Halosauridae</taxon>
        <taxon>Aldrovandia</taxon>
    </lineage>
</organism>
<proteinExistence type="predicted"/>
<name>A0AAD7SJP5_9TELE</name>
<keyword evidence="3" id="KW-1185">Reference proteome</keyword>
<sequence length="115" mass="13465">MGDGRTWAQMSPSCVNRRRFALDVALNVNWAHLKGQRRLCDITPQMSWSVTRLDFIAPVLRRIMSYLPLGYLLFLFPRLFVNADLTRRFLHCPYQVDGPHVSPHCRTEELHVSPW</sequence>
<evidence type="ECO:0000313" key="2">
    <source>
        <dbReference type="EMBL" id="KAJ8403894.1"/>
    </source>
</evidence>
<keyword evidence="1" id="KW-1133">Transmembrane helix</keyword>
<evidence type="ECO:0000313" key="3">
    <source>
        <dbReference type="Proteomes" id="UP001221898"/>
    </source>
</evidence>
<dbReference type="EMBL" id="JAINUG010000056">
    <property type="protein sequence ID" value="KAJ8403894.1"/>
    <property type="molecule type" value="Genomic_DNA"/>
</dbReference>
<keyword evidence="1" id="KW-0812">Transmembrane</keyword>
<feature type="transmembrane region" description="Helical" evidence="1">
    <location>
        <begin position="63"/>
        <end position="81"/>
    </location>
</feature>
<reference evidence="2" key="1">
    <citation type="journal article" date="2023" name="Science">
        <title>Genome structures resolve the early diversification of teleost fishes.</title>
        <authorList>
            <person name="Parey E."/>
            <person name="Louis A."/>
            <person name="Montfort J."/>
            <person name="Bouchez O."/>
            <person name="Roques C."/>
            <person name="Iampietro C."/>
            <person name="Lluch J."/>
            <person name="Castinel A."/>
            <person name="Donnadieu C."/>
            <person name="Desvignes T."/>
            <person name="Floi Bucao C."/>
            <person name="Jouanno E."/>
            <person name="Wen M."/>
            <person name="Mejri S."/>
            <person name="Dirks R."/>
            <person name="Jansen H."/>
            <person name="Henkel C."/>
            <person name="Chen W.J."/>
            <person name="Zahm M."/>
            <person name="Cabau C."/>
            <person name="Klopp C."/>
            <person name="Thompson A.W."/>
            <person name="Robinson-Rechavi M."/>
            <person name="Braasch I."/>
            <person name="Lecointre G."/>
            <person name="Bobe J."/>
            <person name="Postlethwait J.H."/>
            <person name="Berthelot C."/>
            <person name="Roest Crollius H."/>
            <person name="Guiguen Y."/>
        </authorList>
    </citation>
    <scope>NUCLEOTIDE SEQUENCE</scope>
    <source>
        <strain evidence="2">NC1722</strain>
    </source>
</reference>
<comment type="caution">
    <text evidence="2">The sequence shown here is derived from an EMBL/GenBank/DDBJ whole genome shotgun (WGS) entry which is preliminary data.</text>
</comment>
<dbReference type="AlphaFoldDB" id="A0AAD7SJP5"/>